<evidence type="ECO:0000256" key="4">
    <source>
        <dbReference type="ARBA" id="ARBA00008378"/>
    </source>
</evidence>
<dbReference type="GO" id="GO:0006401">
    <property type="term" value="P:RNA catabolic process"/>
    <property type="evidence" value="ECO:0007669"/>
    <property type="project" value="UniProtKB-UniRule"/>
</dbReference>
<proteinExistence type="inferred from homology"/>
<dbReference type="CDD" id="cd06590">
    <property type="entry name" value="RNase_HII_bacteria_HIII_like"/>
    <property type="match status" value="1"/>
</dbReference>
<gene>
    <name evidence="9" type="primary">rnhC</name>
    <name evidence="9" type="ORF">IAD15_04955</name>
</gene>
<dbReference type="Gene3D" id="3.30.310.10">
    <property type="entry name" value="TATA-Binding Protein"/>
    <property type="match status" value="1"/>
</dbReference>
<comment type="subcellular location">
    <subcellularLocation>
        <location evidence="3">Cytoplasm</location>
    </subcellularLocation>
</comment>
<reference evidence="9" key="2">
    <citation type="journal article" date="2021" name="PeerJ">
        <title>Extensive microbial diversity within the chicken gut microbiome revealed by metagenomics and culture.</title>
        <authorList>
            <person name="Gilroy R."/>
            <person name="Ravi A."/>
            <person name="Getino M."/>
            <person name="Pursley I."/>
            <person name="Horton D.L."/>
            <person name="Alikhan N.F."/>
            <person name="Baker D."/>
            <person name="Gharbi K."/>
            <person name="Hall N."/>
            <person name="Watson M."/>
            <person name="Adriaenssens E.M."/>
            <person name="Foster-Nyarko E."/>
            <person name="Jarju S."/>
            <person name="Secka A."/>
            <person name="Antonio M."/>
            <person name="Oren A."/>
            <person name="Chaudhuri R.R."/>
            <person name="La Ragione R."/>
            <person name="Hildebrand F."/>
            <person name="Pallen M.J."/>
        </authorList>
    </citation>
    <scope>NUCLEOTIDE SEQUENCE</scope>
    <source>
        <strain evidence="9">CHK195-11698</strain>
    </source>
</reference>
<dbReference type="PROSITE" id="PS51975">
    <property type="entry name" value="RNASE_H_2"/>
    <property type="match status" value="1"/>
</dbReference>
<dbReference type="InterPro" id="IPR004641">
    <property type="entry name" value="RNase_HIII"/>
</dbReference>
<evidence type="ECO:0000256" key="5">
    <source>
        <dbReference type="ARBA" id="ARBA00022490"/>
    </source>
</evidence>
<dbReference type="GO" id="GO:0005737">
    <property type="term" value="C:cytoplasm"/>
    <property type="evidence" value="ECO:0007669"/>
    <property type="project" value="UniProtKB-SubCell"/>
</dbReference>
<evidence type="ECO:0000256" key="7">
    <source>
        <dbReference type="RuleBase" id="RU003515"/>
    </source>
</evidence>
<dbReference type="GO" id="GO:0003723">
    <property type="term" value="F:RNA binding"/>
    <property type="evidence" value="ECO:0007669"/>
    <property type="project" value="UniProtKB-UniRule"/>
</dbReference>
<reference evidence="9" key="1">
    <citation type="submission" date="2020-10" db="EMBL/GenBank/DDBJ databases">
        <authorList>
            <person name="Gilroy R."/>
        </authorList>
    </citation>
    <scope>NUCLEOTIDE SEQUENCE</scope>
    <source>
        <strain evidence="9">CHK195-11698</strain>
    </source>
</reference>
<dbReference type="InterPro" id="IPR036397">
    <property type="entry name" value="RNaseH_sf"/>
</dbReference>
<comment type="cofactor">
    <cofactor evidence="1">
        <name>Mn(2+)</name>
        <dbReference type="ChEBI" id="CHEBI:29035"/>
    </cofactor>
</comment>
<dbReference type="Proteomes" id="UP000824175">
    <property type="component" value="Unassembled WGS sequence"/>
</dbReference>
<comment type="caution">
    <text evidence="9">The sequence shown here is derived from an EMBL/GenBank/DDBJ whole genome shotgun (WGS) entry which is preliminary data.</text>
</comment>
<comment type="cofactor">
    <cofactor evidence="2">
        <name>Mg(2+)</name>
        <dbReference type="ChEBI" id="CHEBI:18420"/>
    </cofactor>
</comment>
<dbReference type="EC" id="3.1.26.4" evidence="7"/>
<dbReference type="EMBL" id="DVMJ01000041">
    <property type="protein sequence ID" value="HIU13401.1"/>
    <property type="molecule type" value="Genomic_DNA"/>
</dbReference>
<comment type="similarity">
    <text evidence="4">Belongs to the RNase HII family. RnhC subfamily.</text>
</comment>
<dbReference type="InterPro" id="IPR024567">
    <property type="entry name" value="RNase_HII/HIII_dom"/>
</dbReference>
<dbReference type="NCBIfam" id="TIGR00716">
    <property type="entry name" value="rnhC"/>
    <property type="match status" value="1"/>
</dbReference>
<organism evidence="9 10">
    <name type="scientific">Candidatus Fimiplasma intestinipullorum</name>
    <dbReference type="NCBI Taxonomy" id="2840825"/>
    <lineage>
        <taxon>Bacteria</taxon>
        <taxon>Bacillati</taxon>
        <taxon>Bacillota</taxon>
        <taxon>Clostridia</taxon>
        <taxon>Eubacteriales</taxon>
        <taxon>Candidatus Fimiplasma</taxon>
    </lineage>
</organism>
<dbReference type="AlphaFoldDB" id="A0A9D1HMY8"/>
<evidence type="ECO:0000256" key="3">
    <source>
        <dbReference type="ARBA" id="ARBA00004496"/>
    </source>
</evidence>
<evidence type="ECO:0000313" key="10">
    <source>
        <dbReference type="Proteomes" id="UP000824175"/>
    </source>
</evidence>
<evidence type="ECO:0000256" key="6">
    <source>
        <dbReference type="PROSITE-ProRule" id="PRU01319"/>
    </source>
</evidence>
<evidence type="ECO:0000313" key="9">
    <source>
        <dbReference type="EMBL" id="HIU13401.1"/>
    </source>
</evidence>
<name>A0A9D1HMY8_9FIRM</name>
<dbReference type="GO" id="GO:0004523">
    <property type="term" value="F:RNA-DNA hybrid ribonuclease activity"/>
    <property type="evidence" value="ECO:0007669"/>
    <property type="project" value="UniProtKB-UniRule"/>
</dbReference>
<comment type="catalytic activity">
    <reaction evidence="7">
        <text>Endonucleolytic cleavage to 5'-phosphomonoester.</text>
        <dbReference type="EC" id="3.1.26.4"/>
    </reaction>
</comment>
<evidence type="ECO:0000259" key="8">
    <source>
        <dbReference type="PROSITE" id="PS51975"/>
    </source>
</evidence>
<evidence type="ECO:0000256" key="1">
    <source>
        <dbReference type="ARBA" id="ARBA00001936"/>
    </source>
</evidence>
<sequence>MNSIIISVDDAVLEKMKNFYSDKATFMDEGAVLFRAEEDGCMITARRDKRILFKGNNAKKIADRWQAAKKPVQEMTSGMFMHSHIGSDDVGNNDYFGPICTVACYVDEKDIDWLVHLDIHDVKTLPNQEVIRLARLIKDKLKYSLLILDNPHYNKMVNEGLNPANIKARLHNQAITNVIQRIDGTCQTKVIEHFVSPKTFYNYLKNEVIVVKDLKFETDSYNHYLAMSCAHLLARYASLQYFNNMSRKLNTRLPYGSTAAVDRVAVELVLGHGEAILNKVAKKHFTNTKRVLDEARQKAHLKNQK</sequence>
<comment type="caution">
    <text evidence="6">Lacks conserved residue(s) required for the propagation of feature annotation.</text>
</comment>
<feature type="domain" description="RNase H type-2" evidence="8">
    <location>
        <begin position="82"/>
        <end position="297"/>
    </location>
</feature>
<dbReference type="Gene3D" id="3.30.420.10">
    <property type="entry name" value="Ribonuclease H-like superfamily/Ribonuclease H"/>
    <property type="match status" value="1"/>
</dbReference>
<keyword evidence="5" id="KW-0963">Cytoplasm</keyword>
<keyword evidence="7" id="KW-0378">Hydrolase</keyword>
<dbReference type="Pfam" id="PF11858">
    <property type="entry name" value="DUF3378"/>
    <property type="match status" value="1"/>
</dbReference>
<accession>A0A9D1HMY8</accession>
<comment type="function">
    <text evidence="7">Endonuclease that specifically degrades the RNA of RNA-DNA hybrids.</text>
</comment>
<keyword evidence="7" id="KW-0255">Endonuclease</keyword>
<dbReference type="Pfam" id="PF01351">
    <property type="entry name" value="RNase_HII"/>
    <property type="match status" value="1"/>
</dbReference>
<dbReference type="SUPFAM" id="SSF53098">
    <property type="entry name" value="Ribonuclease H-like"/>
    <property type="match status" value="1"/>
</dbReference>
<keyword evidence="7" id="KW-0540">Nuclease</keyword>
<protein>
    <recommendedName>
        <fullName evidence="7">Ribonuclease</fullName>
        <ecNumber evidence="7">3.1.26.4</ecNumber>
    </recommendedName>
</protein>
<evidence type="ECO:0000256" key="2">
    <source>
        <dbReference type="ARBA" id="ARBA00001946"/>
    </source>
</evidence>
<dbReference type="InterPro" id="IPR012295">
    <property type="entry name" value="TBP_dom_sf"/>
</dbReference>
<dbReference type="InterPro" id="IPR024568">
    <property type="entry name" value="RNase_HIII_N"/>
</dbReference>
<dbReference type="InterPro" id="IPR012337">
    <property type="entry name" value="RNaseH-like_sf"/>
</dbReference>
<dbReference type="PIRSF" id="PIRSF037748">
    <property type="entry name" value="RnhC"/>
    <property type="match status" value="1"/>
</dbReference>